<dbReference type="SUPFAM" id="SSF48726">
    <property type="entry name" value="Immunoglobulin"/>
    <property type="match status" value="2"/>
</dbReference>
<dbReference type="PROSITE" id="PS50835">
    <property type="entry name" value="IG_LIKE"/>
    <property type="match status" value="2"/>
</dbReference>
<accession>A0A3Q3WQP9</accession>
<keyword evidence="1" id="KW-0393">Immunoglobulin domain</keyword>
<sequence length="296" mass="32944">TSGESLEDVSCPLMVSPSALVVRCVKIVVICFHSFLGSPAASTNRFLVWSVDRMTKWSIKPVCFALLEQGDPCQINLPVTVYKPPDNVSIDFVNHTGPMLEGHPYTLQCIVHDVAPVKNLMVTFYRGQTRLDTLQSNKNTERSEPVTEIFTLNITPSKDDDGVQYWCQAKLELGPDGPLPPPVVMSQNFTATVFCEFNCKHSLLEGDSLSCKVRGNPQPLVTWYRDGQVVVLPTHSSKKHAGKYTVLAKGPFEQKNFTLEVEILGGSGKFWKSALFCTVLYKHVFLEFIATSKQID</sequence>
<dbReference type="PANTHER" id="PTHR13771">
    <property type="entry name" value="INTERCELLULAR ADHESION MOLECULE"/>
    <property type="match status" value="1"/>
</dbReference>
<dbReference type="GO" id="GO:0007155">
    <property type="term" value="P:cell adhesion"/>
    <property type="evidence" value="ECO:0007669"/>
    <property type="project" value="InterPro"/>
</dbReference>
<dbReference type="Gene3D" id="2.60.40.10">
    <property type="entry name" value="Immunoglobulins"/>
    <property type="match status" value="3"/>
</dbReference>
<keyword evidence="4" id="KW-1185">Reference proteome</keyword>
<proteinExistence type="predicted"/>
<reference evidence="3" key="1">
    <citation type="submission" date="2025-08" db="UniProtKB">
        <authorList>
            <consortium name="Ensembl"/>
        </authorList>
    </citation>
    <scope>IDENTIFICATION</scope>
</reference>
<dbReference type="PANTHER" id="PTHR13771:SF9">
    <property type="entry name" value="INTERCELLULAR ADHESION MOLECULE 5"/>
    <property type="match status" value="1"/>
</dbReference>
<organism evidence="3 4">
    <name type="scientific">Mola mola</name>
    <name type="common">Ocean sunfish</name>
    <name type="synonym">Tetraodon mola</name>
    <dbReference type="NCBI Taxonomy" id="94237"/>
    <lineage>
        <taxon>Eukaryota</taxon>
        <taxon>Metazoa</taxon>
        <taxon>Chordata</taxon>
        <taxon>Craniata</taxon>
        <taxon>Vertebrata</taxon>
        <taxon>Euteleostomi</taxon>
        <taxon>Actinopterygii</taxon>
        <taxon>Neopterygii</taxon>
        <taxon>Teleostei</taxon>
        <taxon>Neoteleostei</taxon>
        <taxon>Acanthomorphata</taxon>
        <taxon>Eupercaria</taxon>
        <taxon>Tetraodontiformes</taxon>
        <taxon>Molidae</taxon>
        <taxon>Mola</taxon>
    </lineage>
</organism>
<dbReference type="InterPro" id="IPR007110">
    <property type="entry name" value="Ig-like_dom"/>
</dbReference>
<reference evidence="3" key="2">
    <citation type="submission" date="2025-09" db="UniProtKB">
        <authorList>
            <consortium name="Ensembl"/>
        </authorList>
    </citation>
    <scope>IDENTIFICATION</scope>
</reference>
<dbReference type="STRING" id="94237.ENSMMOP00000014737"/>
<feature type="domain" description="Ig-like" evidence="2">
    <location>
        <begin position="85"/>
        <end position="169"/>
    </location>
</feature>
<evidence type="ECO:0000256" key="1">
    <source>
        <dbReference type="ARBA" id="ARBA00023319"/>
    </source>
</evidence>
<dbReference type="GO" id="GO:0005178">
    <property type="term" value="F:integrin binding"/>
    <property type="evidence" value="ECO:0007669"/>
    <property type="project" value="InterPro"/>
</dbReference>
<evidence type="ECO:0000313" key="3">
    <source>
        <dbReference type="Ensembl" id="ENSMMOP00000014737.1"/>
    </source>
</evidence>
<dbReference type="InterPro" id="IPR013783">
    <property type="entry name" value="Ig-like_fold"/>
</dbReference>
<feature type="domain" description="Ig-like" evidence="2">
    <location>
        <begin position="181"/>
        <end position="258"/>
    </location>
</feature>
<dbReference type="Ensembl" id="ENSMMOT00000014979.1">
    <property type="protein sequence ID" value="ENSMMOP00000014737.1"/>
    <property type="gene ID" value="ENSMMOG00000011277.1"/>
</dbReference>
<name>A0A3Q3WQP9_MOLML</name>
<dbReference type="Proteomes" id="UP000261620">
    <property type="component" value="Unplaced"/>
</dbReference>
<dbReference type="InterPro" id="IPR047012">
    <property type="entry name" value="ICAM_VCAM"/>
</dbReference>
<protein>
    <recommendedName>
        <fullName evidence="2">Ig-like domain-containing protein</fullName>
    </recommendedName>
</protein>
<evidence type="ECO:0000259" key="2">
    <source>
        <dbReference type="PROSITE" id="PS50835"/>
    </source>
</evidence>
<evidence type="ECO:0000313" key="4">
    <source>
        <dbReference type="Proteomes" id="UP000261620"/>
    </source>
</evidence>
<dbReference type="InterPro" id="IPR013151">
    <property type="entry name" value="Immunoglobulin_dom"/>
</dbReference>
<dbReference type="InterPro" id="IPR036179">
    <property type="entry name" value="Ig-like_dom_sf"/>
</dbReference>
<dbReference type="Pfam" id="PF00047">
    <property type="entry name" value="ig"/>
    <property type="match status" value="1"/>
</dbReference>
<dbReference type="AlphaFoldDB" id="A0A3Q3WQP9"/>